<dbReference type="RefSeq" id="WP_379978905.1">
    <property type="nucleotide sequence ID" value="NZ_JBHSFV010000006.1"/>
</dbReference>
<keyword evidence="2" id="KW-1185">Reference proteome</keyword>
<organism evidence="1 2">
    <name type="scientific">Dokdonia ponticola</name>
    <dbReference type="NCBI Taxonomy" id="2041041"/>
    <lineage>
        <taxon>Bacteria</taxon>
        <taxon>Pseudomonadati</taxon>
        <taxon>Bacteroidota</taxon>
        <taxon>Flavobacteriia</taxon>
        <taxon>Flavobacteriales</taxon>
        <taxon>Flavobacteriaceae</taxon>
        <taxon>Dokdonia</taxon>
    </lineage>
</organism>
<sequence length="96" mass="11067">MNNSIQAEIASFLKVSENENYSDLVITESDCSVCFENVSKIRMINEHNVVGLYYANDSKAFFKTLKKINPIIEWVALKDRILPRKIEKLKKKVGPF</sequence>
<proteinExistence type="predicted"/>
<gene>
    <name evidence="1" type="ORF">ACFO3O_11545</name>
</gene>
<dbReference type="Proteomes" id="UP001596043">
    <property type="component" value="Unassembled WGS sequence"/>
</dbReference>
<accession>A0ABV9HYX8</accession>
<evidence type="ECO:0000313" key="1">
    <source>
        <dbReference type="EMBL" id="MFC4634546.1"/>
    </source>
</evidence>
<comment type="caution">
    <text evidence="1">The sequence shown here is derived from an EMBL/GenBank/DDBJ whole genome shotgun (WGS) entry which is preliminary data.</text>
</comment>
<evidence type="ECO:0000313" key="2">
    <source>
        <dbReference type="Proteomes" id="UP001596043"/>
    </source>
</evidence>
<dbReference type="EMBL" id="JBHSFV010000006">
    <property type="protein sequence ID" value="MFC4634546.1"/>
    <property type="molecule type" value="Genomic_DNA"/>
</dbReference>
<reference evidence="2" key="1">
    <citation type="journal article" date="2019" name="Int. J. Syst. Evol. Microbiol.">
        <title>The Global Catalogue of Microorganisms (GCM) 10K type strain sequencing project: providing services to taxonomists for standard genome sequencing and annotation.</title>
        <authorList>
            <consortium name="The Broad Institute Genomics Platform"/>
            <consortium name="The Broad Institute Genome Sequencing Center for Infectious Disease"/>
            <person name="Wu L."/>
            <person name="Ma J."/>
        </authorList>
    </citation>
    <scope>NUCLEOTIDE SEQUENCE [LARGE SCALE GENOMIC DNA]</scope>
    <source>
        <strain evidence="2">YJ-61-S</strain>
    </source>
</reference>
<name>A0ABV9HYX8_9FLAO</name>
<protein>
    <submittedName>
        <fullName evidence="1">Uncharacterized protein</fullName>
    </submittedName>
</protein>